<dbReference type="SUPFAM" id="SSF110296">
    <property type="entry name" value="Oligoxyloglucan reducing end-specific cellobiohydrolase"/>
    <property type="match status" value="2"/>
</dbReference>
<dbReference type="NCBIfam" id="TIGR03501">
    <property type="entry name" value="GlyGly_CTERM"/>
    <property type="match status" value="1"/>
</dbReference>
<evidence type="ECO:0000313" key="2">
    <source>
        <dbReference type="Proteomes" id="UP001548189"/>
    </source>
</evidence>
<dbReference type="InterPro" id="IPR052025">
    <property type="entry name" value="Xyloglucanase_GH74"/>
</dbReference>
<proteinExistence type="predicted"/>
<keyword evidence="2" id="KW-1185">Reference proteome</keyword>
<dbReference type="Gene3D" id="2.130.10.10">
    <property type="entry name" value="YVTN repeat-like/Quinoprotein amine dehydrogenase"/>
    <property type="match status" value="5"/>
</dbReference>
<dbReference type="InterPro" id="IPR020008">
    <property type="entry name" value="GlyGly_CTERM"/>
</dbReference>
<dbReference type="EMBL" id="JBEVCJ010000030">
    <property type="protein sequence ID" value="MET1256918.1"/>
    <property type="molecule type" value="Genomic_DNA"/>
</dbReference>
<dbReference type="PANTHER" id="PTHR43739">
    <property type="entry name" value="XYLOGLUCANASE (EUROFUNG)"/>
    <property type="match status" value="1"/>
</dbReference>
<sequence length="1076" mass="116399">MQKKIPLSAVAVCVSGALIAGSAYYYQDKDKVSKYPISQQQQAFLTAKKTKKEAHPKRFDKPQEARDFYVKQRAPIGEKKLPTEKYAQALVHMADMPQYSFKQNKQKPSRNQLRGASLIDSNQVAAKMSDPGVIREWQNIGPGNIGGRTRALIIDPDTPTTMYAAGVAGGIWKTTDAGQNWLPLDDMMLNLAVTTLTFSPTDSNTIYAGTGEGFFNGDALRGDGIFKSTDGGSTWNQLTSTGNNSQFHYVNKIEASHTIENRVYAATRAGVFRSDDGGTSWNNIMQASDRAGCLDIKVRSDLETDELLVACGSFSGATVYRSTNGGDSFTPVIQDELLGRTTLAYAPSDQNIVYALASSNQYDQSAYRFGFYKLYRSADGGATWEVKNSNENPDIVSTLLLSNTVFGMFPECGWGPSRSFFNQGWYDNIIEVDPVNPDIVWAGGIDLWRSDNAGANWDAVSRWWDNPVNPNYAHADQHIIVFHPDYDGETNKTLFVGNDGGIQKTDNTDGATLGIAGICGAPVENTVTWSGLNNNYSVTQFYHGTVTPDGNFFFGGTQDNGTNLGSIASGPQNWVELLGGDGGWVAIDTRTPNTIFAETTGLSLNRSRDGGAWENITAGIEDGYLFPFITPFMMDNNNPDILWIGNNRLWRTFDQGDNWTQASAPTIDDSIVSEWAVAPGNSDRVMAGTDSGLILISTAATETTSTTQWYSVKPTDGYVSDIAISPSNNLIAYATYSTFGVPHIWRTYDGGLTWQPIDKMGQANGLPDIPVNTVVIDPNNTARVIVGTDMGIFISVDGGLNWSVDGSGFANTAVAHLEIKNGELFAFTHGRSAYKVELSTLPSAISTSVTTAEDTPVSLTANLFNLFSGGYPVIEAINIHALPENGRLVLGDTEITELTPIAITEMNNLQFIPNDNFNGETVISWNSLAAGEATSTNANLTVIVTPVNDAPVFSLNPGTTSVEFGHEGIISVATVTPAPVPADETEQTVSYSITPQLLDFATVHIDPTTGEISVAQIGNKEGIAKFTVTANDHQNSNNTHSESIEFEVKQPDGGGGSFGWLSVLLLPLVALRRRFK</sequence>
<dbReference type="Proteomes" id="UP001548189">
    <property type="component" value="Unassembled WGS sequence"/>
</dbReference>
<dbReference type="Gene3D" id="2.60.40.60">
    <property type="entry name" value="Cadherins"/>
    <property type="match status" value="1"/>
</dbReference>
<protein>
    <submittedName>
        <fullName evidence="1">GlyGly-CTERM sorting domain-containing protein</fullName>
    </submittedName>
</protein>
<name>A0ABV2BYC1_9GAMM</name>
<organism evidence="1 2">
    <name type="scientific">Aliikangiella maris</name>
    <dbReference type="NCBI Taxonomy" id="3162458"/>
    <lineage>
        <taxon>Bacteria</taxon>
        <taxon>Pseudomonadati</taxon>
        <taxon>Pseudomonadota</taxon>
        <taxon>Gammaproteobacteria</taxon>
        <taxon>Oceanospirillales</taxon>
        <taxon>Pleioneaceae</taxon>
        <taxon>Aliikangiella</taxon>
    </lineage>
</organism>
<dbReference type="RefSeq" id="WP_353897498.1">
    <property type="nucleotide sequence ID" value="NZ_JBEVCJ010000030.1"/>
</dbReference>
<dbReference type="CDD" id="cd11304">
    <property type="entry name" value="Cadherin_repeat"/>
    <property type="match status" value="1"/>
</dbReference>
<comment type="caution">
    <text evidence="1">The sequence shown here is derived from an EMBL/GenBank/DDBJ whole genome shotgun (WGS) entry which is preliminary data.</text>
</comment>
<dbReference type="PANTHER" id="PTHR43739:SF5">
    <property type="entry name" value="EXO-ALPHA-SIALIDASE"/>
    <property type="match status" value="1"/>
</dbReference>
<evidence type="ECO:0000313" key="1">
    <source>
        <dbReference type="EMBL" id="MET1256918.1"/>
    </source>
</evidence>
<reference evidence="1 2" key="1">
    <citation type="submission" date="2024-06" db="EMBL/GenBank/DDBJ databases">
        <authorList>
            <person name="Li F."/>
        </authorList>
    </citation>
    <scope>NUCLEOTIDE SEQUENCE [LARGE SCALE GENOMIC DNA]</scope>
    <source>
        <strain evidence="1 2">GXAS 311</strain>
    </source>
</reference>
<dbReference type="InterPro" id="IPR015943">
    <property type="entry name" value="WD40/YVTN_repeat-like_dom_sf"/>
</dbReference>
<dbReference type="CDD" id="cd15482">
    <property type="entry name" value="Sialidase_non-viral"/>
    <property type="match status" value="1"/>
</dbReference>
<accession>A0ABV2BYC1</accession>
<gene>
    <name evidence="1" type="ORF">ABVT43_17380</name>
</gene>